<dbReference type="EC" id="2.7.7.87" evidence="3"/>
<dbReference type="OrthoDB" id="412787at2759"/>
<dbReference type="InterPro" id="IPR017945">
    <property type="entry name" value="DHBP_synth_RibB-like_a/b_dom"/>
</dbReference>
<keyword evidence="8" id="KW-0548">Nucleotidyltransferase</keyword>
<comment type="subcellular location">
    <subcellularLocation>
        <location evidence="1">Cytoplasm</location>
    </subcellularLocation>
</comment>
<dbReference type="AlphaFoldDB" id="A0A2X0NE43"/>
<dbReference type="GO" id="GO:0005737">
    <property type="term" value="C:cytoplasm"/>
    <property type="evidence" value="ECO:0007669"/>
    <property type="project" value="UniProtKB-SubCell"/>
</dbReference>
<evidence type="ECO:0000256" key="7">
    <source>
        <dbReference type="ARBA" id="ARBA00022694"/>
    </source>
</evidence>
<dbReference type="Pfam" id="PF03481">
    <property type="entry name" value="Sua5_C"/>
    <property type="match status" value="1"/>
</dbReference>
<evidence type="ECO:0000256" key="1">
    <source>
        <dbReference type="ARBA" id="ARBA00004496"/>
    </source>
</evidence>
<dbReference type="EMBL" id="FMWP01000018">
    <property type="protein sequence ID" value="SCZ92555.1"/>
    <property type="molecule type" value="Genomic_DNA"/>
</dbReference>
<dbReference type="InterPro" id="IPR006070">
    <property type="entry name" value="Sua5-like_dom"/>
</dbReference>
<dbReference type="NCBIfam" id="TIGR00057">
    <property type="entry name" value="L-threonylcarbamoyladenylate synthase"/>
    <property type="match status" value="1"/>
</dbReference>
<dbReference type="GO" id="GO:0003725">
    <property type="term" value="F:double-stranded RNA binding"/>
    <property type="evidence" value="ECO:0007669"/>
    <property type="project" value="InterPro"/>
</dbReference>
<dbReference type="PROSITE" id="PS51163">
    <property type="entry name" value="YRDC"/>
    <property type="match status" value="1"/>
</dbReference>
<evidence type="ECO:0000256" key="12">
    <source>
        <dbReference type="ARBA" id="ARBA00048366"/>
    </source>
</evidence>
<dbReference type="PANTHER" id="PTHR17490:SF16">
    <property type="entry name" value="THREONYLCARBAMOYL-AMP SYNTHASE"/>
    <property type="match status" value="1"/>
</dbReference>
<name>A0A2X0NE43_9BASI</name>
<feature type="domain" description="YrdC-like" evidence="13">
    <location>
        <begin position="57"/>
        <end position="269"/>
    </location>
</feature>
<evidence type="ECO:0000256" key="9">
    <source>
        <dbReference type="ARBA" id="ARBA00022741"/>
    </source>
</evidence>
<dbReference type="GO" id="GO:0008033">
    <property type="term" value="P:tRNA processing"/>
    <property type="evidence" value="ECO:0007669"/>
    <property type="project" value="UniProtKB-KW"/>
</dbReference>
<keyword evidence="9" id="KW-0547">Nucleotide-binding</keyword>
<evidence type="ECO:0000256" key="8">
    <source>
        <dbReference type="ARBA" id="ARBA00022695"/>
    </source>
</evidence>
<dbReference type="PANTHER" id="PTHR17490">
    <property type="entry name" value="SUA5"/>
    <property type="match status" value="1"/>
</dbReference>
<dbReference type="InterPro" id="IPR005145">
    <property type="entry name" value="Sua5_C"/>
</dbReference>
<evidence type="ECO:0000256" key="11">
    <source>
        <dbReference type="ARBA" id="ARBA00029774"/>
    </source>
</evidence>
<dbReference type="GO" id="GO:0000049">
    <property type="term" value="F:tRNA binding"/>
    <property type="evidence" value="ECO:0007669"/>
    <property type="project" value="TreeGrafter"/>
</dbReference>
<dbReference type="Proteomes" id="UP000249723">
    <property type="component" value="Unassembled WGS sequence"/>
</dbReference>
<proteinExistence type="inferred from homology"/>
<dbReference type="Gene3D" id="3.40.50.11030">
    <property type="entry name" value="Threonylcarbamoyl-AMP synthase, C-terminal domain"/>
    <property type="match status" value="1"/>
</dbReference>
<dbReference type="Gene3D" id="3.90.870.10">
    <property type="entry name" value="DHBP synthase"/>
    <property type="match status" value="1"/>
</dbReference>
<evidence type="ECO:0000313" key="14">
    <source>
        <dbReference type="EMBL" id="SCZ92555.1"/>
    </source>
</evidence>
<keyword evidence="6" id="KW-0808">Transferase</keyword>
<evidence type="ECO:0000256" key="5">
    <source>
        <dbReference type="ARBA" id="ARBA00022490"/>
    </source>
</evidence>
<dbReference type="STRING" id="289078.A0A2X0NE43"/>
<comment type="similarity">
    <text evidence="2">Belongs to the SUA5 family.</text>
</comment>
<evidence type="ECO:0000259" key="13">
    <source>
        <dbReference type="PROSITE" id="PS51163"/>
    </source>
</evidence>
<keyword evidence="10" id="KW-0067">ATP-binding</keyword>
<keyword evidence="5" id="KW-0963">Cytoplasm</keyword>
<reference evidence="15" key="1">
    <citation type="submission" date="2016-10" db="EMBL/GenBank/DDBJ databases">
        <authorList>
            <person name="Jeantristanb JTB J.-T."/>
            <person name="Ricardo R."/>
        </authorList>
    </citation>
    <scope>NUCLEOTIDE SEQUENCE [LARGE SCALE GENOMIC DNA]</scope>
</reference>
<protein>
    <recommendedName>
        <fullName evidence="4">Threonylcarbamoyl-AMP synthase</fullName>
        <ecNumber evidence="3">2.7.7.87</ecNumber>
    </recommendedName>
    <alternativeName>
        <fullName evidence="11">L-threonylcarbamoyladenylate synthase</fullName>
    </alternativeName>
</protein>
<evidence type="ECO:0000256" key="3">
    <source>
        <dbReference type="ARBA" id="ARBA00012584"/>
    </source>
</evidence>
<sequence length="503" mass="53337">MQRTWVRVLRTPSSLLKSSSDPTSISLSSANVVLMDSPTTSSYVAEPTAPILSGSSPSAIAEAASILRSGGLVAFPTETVYGLGASALSSSAVRSIYAAKGRPSDNPLIVHVSSHQMMLDLLPGAEKAIPAIYRPLMRKFWPGSLTLIFPLEEDIHRPPKNRVAQEVTAGQPSLALRMPSHPLALRLIQEADRPLAAPSANLSSRPSPTSAKHVEFDLGKGRGLGAILDGGECTVGVESTVVDWVRSGGNKGGEEDGVGQLRILRAGGVTAEEIEECLEQAGFAVGVGDKSKGKQNGRGGIQVYARDFKSSELEAKPTTPGMKYKHYAPTHSKVVLVRFSESKEALGLDELIERVRKQGPGRRVERVGLMLCSDSMERLSPTTTQELCSSCSLVTLGMNRRSKPSSVHEDGTPTLPKFYSYPLGSRSRPIEAGQRLFAGLRYLDSLTASPDLVSNNGGSGADVTTVGVDLILIEAVEQTGVGLAVMERARKSAGGTEVVELGV</sequence>
<evidence type="ECO:0000256" key="2">
    <source>
        <dbReference type="ARBA" id="ARBA00007663"/>
    </source>
</evidence>
<dbReference type="InterPro" id="IPR050156">
    <property type="entry name" value="TC-AMP_synthase_SUA5"/>
</dbReference>
<accession>A0A2X0NE43</accession>
<organism evidence="14 15">
    <name type="scientific">Microbotryum saponariae</name>
    <dbReference type="NCBI Taxonomy" id="289078"/>
    <lineage>
        <taxon>Eukaryota</taxon>
        <taxon>Fungi</taxon>
        <taxon>Dikarya</taxon>
        <taxon>Basidiomycota</taxon>
        <taxon>Pucciniomycotina</taxon>
        <taxon>Microbotryomycetes</taxon>
        <taxon>Microbotryales</taxon>
        <taxon>Microbotryaceae</taxon>
        <taxon>Microbotryum</taxon>
    </lineage>
</organism>
<gene>
    <name evidence="14" type="ORF">BZ3500_MVSOF-1268-A1-R1_CHR5-2G07973</name>
</gene>
<evidence type="ECO:0000313" key="15">
    <source>
        <dbReference type="Proteomes" id="UP000249723"/>
    </source>
</evidence>
<keyword evidence="7" id="KW-0819">tRNA processing</keyword>
<dbReference type="GO" id="GO:0061710">
    <property type="term" value="F:L-threonylcarbamoyladenylate synthase"/>
    <property type="evidence" value="ECO:0007669"/>
    <property type="project" value="UniProtKB-EC"/>
</dbReference>
<dbReference type="GO" id="GO:0006450">
    <property type="term" value="P:regulation of translational fidelity"/>
    <property type="evidence" value="ECO:0007669"/>
    <property type="project" value="TreeGrafter"/>
</dbReference>
<dbReference type="InterPro" id="IPR038385">
    <property type="entry name" value="Sua5/YwlC_C"/>
</dbReference>
<evidence type="ECO:0000256" key="4">
    <source>
        <dbReference type="ARBA" id="ARBA00015492"/>
    </source>
</evidence>
<dbReference type="GO" id="GO:0005524">
    <property type="term" value="F:ATP binding"/>
    <property type="evidence" value="ECO:0007669"/>
    <property type="project" value="UniProtKB-KW"/>
</dbReference>
<dbReference type="Pfam" id="PF01300">
    <property type="entry name" value="Sua5_yciO_yrdC"/>
    <property type="match status" value="1"/>
</dbReference>
<evidence type="ECO:0000256" key="10">
    <source>
        <dbReference type="ARBA" id="ARBA00022840"/>
    </source>
</evidence>
<evidence type="ECO:0000256" key="6">
    <source>
        <dbReference type="ARBA" id="ARBA00022679"/>
    </source>
</evidence>
<dbReference type="SUPFAM" id="SSF55821">
    <property type="entry name" value="YrdC/RibB"/>
    <property type="match status" value="1"/>
</dbReference>
<comment type="catalytic activity">
    <reaction evidence="12">
        <text>L-threonine + hydrogencarbonate + ATP = L-threonylcarbamoyladenylate + diphosphate + H2O</text>
        <dbReference type="Rhea" id="RHEA:36407"/>
        <dbReference type="ChEBI" id="CHEBI:15377"/>
        <dbReference type="ChEBI" id="CHEBI:17544"/>
        <dbReference type="ChEBI" id="CHEBI:30616"/>
        <dbReference type="ChEBI" id="CHEBI:33019"/>
        <dbReference type="ChEBI" id="CHEBI:57926"/>
        <dbReference type="ChEBI" id="CHEBI:73682"/>
        <dbReference type="EC" id="2.7.7.87"/>
    </reaction>
</comment>
<keyword evidence="15" id="KW-1185">Reference proteome</keyword>